<dbReference type="InterPro" id="IPR016167">
    <property type="entry name" value="FAD-bd_PCMH_sub1"/>
</dbReference>
<dbReference type="InterPro" id="IPR051312">
    <property type="entry name" value="Diverse_Substr_Oxidored"/>
</dbReference>
<evidence type="ECO:0000256" key="2">
    <source>
        <dbReference type="ARBA" id="ARBA00022827"/>
    </source>
</evidence>
<dbReference type="Gene3D" id="3.30.43.10">
    <property type="entry name" value="Uridine Diphospho-n-acetylenolpyruvylglucosamine Reductase, domain 2"/>
    <property type="match status" value="1"/>
</dbReference>
<comment type="caution">
    <text evidence="5">The sequence shown here is derived from an EMBL/GenBank/DDBJ whole genome shotgun (WGS) entry which is preliminary data.</text>
</comment>
<dbReference type="EMBL" id="JASCTH010000007">
    <property type="protein sequence ID" value="MDI6099397.1"/>
    <property type="molecule type" value="Genomic_DNA"/>
</dbReference>
<dbReference type="PANTHER" id="PTHR42659">
    <property type="entry name" value="XANTHINE DEHYDROGENASE SUBUNIT C-RELATED"/>
    <property type="match status" value="1"/>
</dbReference>
<keyword evidence="3" id="KW-0560">Oxidoreductase</keyword>
<dbReference type="InterPro" id="IPR005107">
    <property type="entry name" value="CO_DH_flav_C"/>
</dbReference>
<accession>A0ABT6WI62</accession>
<dbReference type="Gene3D" id="3.30.390.50">
    <property type="entry name" value="CO dehydrogenase flavoprotein, C-terminal domain"/>
    <property type="match status" value="1"/>
</dbReference>
<dbReference type="RefSeq" id="WP_282759559.1">
    <property type="nucleotide sequence ID" value="NZ_JASCTH010000007.1"/>
</dbReference>
<reference evidence="5 6" key="1">
    <citation type="submission" date="2023-05" db="EMBL/GenBank/DDBJ databases">
        <title>Actinoplanes sp. NEAU-A12 genome sequencing.</title>
        <authorList>
            <person name="Wang Z.-S."/>
        </authorList>
    </citation>
    <scope>NUCLEOTIDE SEQUENCE [LARGE SCALE GENOMIC DNA]</scope>
    <source>
        <strain evidence="5 6">NEAU-A12</strain>
    </source>
</reference>
<keyword evidence="6" id="KW-1185">Reference proteome</keyword>
<evidence type="ECO:0000313" key="6">
    <source>
        <dbReference type="Proteomes" id="UP001241758"/>
    </source>
</evidence>
<dbReference type="InterPro" id="IPR002346">
    <property type="entry name" value="Mopterin_DH_FAD-bd"/>
</dbReference>
<sequence>MMRPATVEYVAATNVDEVLGVLADGDTAVLAGGQSLIPEMATMDHPPRRVVDINPVAGLDALAETEGTLRVGALVRHRAFESDAVGGPLGDLMRLVVCHIGHPPIRARGTMLGSLAYANPAAEWPVLAVTVGARLVLTGPDGRRTVPAEQFFTGPYTTVRRPEELLIEARLPVLPAGTGTGYAEDRRTTIYPQAAAMAAVTVTDGAVSAAAIGLVNGGPCPVRAHAAEKALVGGTFSDAAINAAAEAAAGVDAVHSARPRAFRLLARRALTRAREGL</sequence>
<dbReference type="Pfam" id="PF00941">
    <property type="entry name" value="FAD_binding_5"/>
    <property type="match status" value="1"/>
</dbReference>
<keyword evidence="2" id="KW-0274">FAD</keyword>
<keyword evidence="1" id="KW-0285">Flavoprotein</keyword>
<evidence type="ECO:0000313" key="5">
    <source>
        <dbReference type="EMBL" id="MDI6099397.1"/>
    </source>
</evidence>
<evidence type="ECO:0000256" key="3">
    <source>
        <dbReference type="ARBA" id="ARBA00023002"/>
    </source>
</evidence>
<dbReference type="Pfam" id="PF03450">
    <property type="entry name" value="CO_deh_flav_C"/>
    <property type="match status" value="1"/>
</dbReference>
<dbReference type="InterPro" id="IPR036683">
    <property type="entry name" value="CO_DH_flav_C_dom_sf"/>
</dbReference>
<proteinExistence type="predicted"/>
<feature type="domain" description="FAD-binding PCMH-type" evidence="4">
    <location>
        <begin position="2"/>
        <end position="176"/>
    </location>
</feature>
<evidence type="ECO:0000259" key="4">
    <source>
        <dbReference type="PROSITE" id="PS51387"/>
    </source>
</evidence>
<dbReference type="PANTHER" id="PTHR42659:SF2">
    <property type="entry name" value="XANTHINE DEHYDROGENASE SUBUNIT C-RELATED"/>
    <property type="match status" value="1"/>
</dbReference>
<dbReference type="Gene3D" id="3.30.465.10">
    <property type="match status" value="1"/>
</dbReference>
<dbReference type="InterPro" id="IPR036318">
    <property type="entry name" value="FAD-bd_PCMH-like_sf"/>
</dbReference>
<dbReference type="InterPro" id="IPR016166">
    <property type="entry name" value="FAD-bd_PCMH"/>
</dbReference>
<dbReference type="InterPro" id="IPR016169">
    <property type="entry name" value="FAD-bd_PCMH_sub2"/>
</dbReference>
<name>A0ABT6WI62_9ACTN</name>
<organism evidence="5 6">
    <name type="scientific">Actinoplanes sandaracinus</name>
    <dbReference type="NCBI Taxonomy" id="3045177"/>
    <lineage>
        <taxon>Bacteria</taxon>
        <taxon>Bacillati</taxon>
        <taxon>Actinomycetota</taxon>
        <taxon>Actinomycetes</taxon>
        <taxon>Micromonosporales</taxon>
        <taxon>Micromonosporaceae</taxon>
        <taxon>Actinoplanes</taxon>
    </lineage>
</organism>
<dbReference type="SUPFAM" id="SSF55447">
    <property type="entry name" value="CO dehydrogenase flavoprotein C-terminal domain-like"/>
    <property type="match status" value="1"/>
</dbReference>
<gene>
    <name evidence="5" type="ORF">QLQ12_12415</name>
</gene>
<dbReference type="SUPFAM" id="SSF56176">
    <property type="entry name" value="FAD-binding/transporter-associated domain-like"/>
    <property type="match status" value="1"/>
</dbReference>
<evidence type="ECO:0000256" key="1">
    <source>
        <dbReference type="ARBA" id="ARBA00022630"/>
    </source>
</evidence>
<dbReference type="Proteomes" id="UP001241758">
    <property type="component" value="Unassembled WGS sequence"/>
</dbReference>
<dbReference type="PROSITE" id="PS51387">
    <property type="entry name" value="FAD_PCMH"/>
    <property type="match status" value="1"/>
</dbReference>
<protein>
    <submittedName>
        <fullName evidence="5">FAD binding domain-containing protein</fullName>
    </submittedName>
</protein>